<dbReference type="AlphaFoldDB" id="A0A133VLT0"/>
<comment type="caution">
    <text evidence="2">The sequence shown here is derived from an EMBL/GenBank/DDBJ whole genome shotgun (WGS) entry which is preliminary data.</text>
</comment>
<proteinExistence type="predicted"/>
<protein>
    <submittedName>
        <fullName evidence="2">Uncharacterized protein</fullName>
    </submittedName>
</protein>
<evidence type="ECO:0000313" key="2">
    <source>
        <dbReference type="EMBL" id="KXB07373.1"/>
    </source>
</evidence>
<keyword evidence="1" id="KW-1133">Transmembrane helix</keyword>
<feature type="transmembrane region" description="Helical" evidence="1">
    <location>
        <begin position="33"/>
        <end position="53"/>
    </location>
</feature>
<evidence type="ECO:0000313" key="3">
    <source>
        <dbReference type="Proteomes" id="UP000070263"/>
    </source>
</evidence>
<sequence>MNKLAVVVWLTVIFWIGTTLSFSDYFLTSQSNQSVRIGTIFLCFSILFTITTIKMRSDLNEQ</sequence>
<keyword evidence="1" id="KW-0472">Membrane</keyword>
<organism evidence="2 3">
    <name type="scientific">candidate division MSBL1 archaeon SCGC-AAA382A20</name>
    <dbReference type="NCBI Taxonomy" id="1698280"/>
    <lineage>
        <taxon>Archaea</taxon>
        <taxon>Methanobacteriati</taxon>
        <taxon>Methanobacteriota</taxon>
        <taxon>candidate division MSBL1</taxon>
    </lineage>
</organism>
<reference evidence="2 3" key="1">
    <citation type="journal article" date="2016" name="Sci. Rep.">
        <title>Metabolic traits of an uncultured archaeal lineage -MSBL1- from brine pools of the Red Sea.</title>
        <authorList>
            <person name="Mwirichia R."/>
            <person name="Alam I."/>
            <person name="Rashid M."/>
            <person name="Vinu M."/>
            <person name="Ba-Alawi W."/>
            <person name="Anthony Kamau A."/>
            <person name="Kamanda Ngugi D."/>
            <person name="Goker M."/>
            <person name="Klenk H.P."/>
            <person name="Bajic V."/>
            <person name="Stingl U."/>
        </authorList>
    </citation>
    <scope>NUCLEOTIDE SEQUENCE [LARGE SCALE GENOMIC DNA]</scope>
    <source>
        <strain evidence="2">SCGC-AAA382A20</strain>
    </source>
</reference>
<keyword evidence="3" id="KW-1185">Reference proteome</keyword>
<keyword evidence="1" id="KW-0812">Transmembrane</keyword>
<dbReference type="Proteomes" id="UP000070263">
    <property type="component" value="Unassembled WGS sequence"/>
</dbReference>
<dbReference type="EMBL" id="LHYE01000009">
    <property type="protein sequence ID" value="KXB07373.1"/>
    <property type="molecule type" value="Genomic_DNA"/>
</dbReference>
<evidence type="ECO:0000256" key="1">
    <source>
        <dbReference type="SAM" id="Phobius"/>
    </source>
</evidence>
<name>A0A133VLT0_9EURY</name>
<gene>
    <name evidence="2" type="ORF">AKJ51_01385</name>
</gene>
<accession>A0A133VLT0</accession>